<reference evidence="1 2" key="1">
    <citation type="journal article" date="2013" name="PLoS Genet.">
        <title>The genome and development-dependent transcriptomes of Pyronema confluens: a window into fungal evolution.</title>
        <authorList>
            <person name="Traeger S."/>
            <person name="Altegoer F."/>
            <person name="Freitag M."/>
            <person name="Gabaldon T."/>
            <person name="Kempken F."/>
            <person name="Kumar A."/>
            <person name="Marcet-Houben M."/>
            <person name="Poggeler S."/>
            <person name="Stajich J.E."/>
            <person name="Nowrousian M."/>
        </authorList>
    </citation>
    <scope>NUCLEOTIDE SEQUENCE [LARGE SCALE GENOMIC DNA]</scope>
    <source>
        <strain evidence="2">CBS 100304</strain>
        <tissue evidence="1">Vegetative mycelium</tissue>
    </source>
</reference>
<dbReference type="EMBL" id="HF935273">
    <property type="protein sequence ID" value="CCX05773.1"/>
    <property type="molecule type" value="Genomic_DNA"/>
</dbReference>
<gene>
    <name evidence="1" type="ORF">PCON_05360</name>
</gene>
<dbReference type="AlphaFoldDB" id="U4KVV5"/>
<organism evidence="1 2">
    <name type="scientific">Pyronema omphalodes (strain CBS 100304)</name>
    <name type="common">Pyronema confluens</name>
    <dbReference type="NCBI Taxonomy" id="1076935"/>
    <lineage>
        <taxon>Eukaryota</taxon>
        <taxon>Fungi</taxon>
        <taxon>Dikarya</taxon>
        <taxon>Ascomycota</taxon>
        <taxon>Pezizomycotina</taxon>
        <taxon>Pezizomycetes</taxon>
        <taxon>Pezizales</taxon>
        <taxon>Pyronemataceae</taxon>
        <taxon>Pyronema</taxon>
    </lineage>
</organism>
<dbReference type="Proteomes" id="UP000018144">
    <property type="component" value="Unassembled WGS sequence"/>
</dbReference>
<keyword evidence="2" id="KW-1185">Reference proteome</keyword>
<accession>U4KVV5</accession>
<evidence type="ECO:0000313" key="1">
    <source>
        <dbReference type="EMBL" id="CCX05773.1"/>
    </source>
</evidence>
<protein>
    <submittedName>
        <fullName evidence="1">Uncharacterized protein</fullName>
    </submittedName>
</protein>
<proteinExistence type="predicted"/>
<name>U4KVV5_PYROM</name>
<evidence type="ECO:0000313" key="2">
    <source>
        <dbReference type="Proteomes" id="UP000018144"/>
    </source>
</evidence>
<sequence length="154" mass="17492">MYRYSLADRCTSKFMRKKAGRFLCWLEAGATRPITRLKPHLPYTPHNRYLDLADKLLITPQLCSRVSTAGSSSHKSCRHEKNSRLPSLALRYCEIPSIGHPRISVFESTTPLEEIRISISSDKINILVPPVHLYITCKALLCMRQAVANITLPK</sequence>